<reference evidence="2" key="1">
    <citation type="journal article" date="2002" name="Science">
        <title>The genome sequence of the malaria mosquito Anopheles gambiae.</title>
        <authorList>
            <person name="Holt R.A."/>
            <person name="Subramanian G.M."/>
            <person name="Halpern A."/>
            <person name="Sutton G.G."/>
            <person name="Charlab R."/>
            <person name="Nusskern D.R."/>
            <person name="Wincker P."/>
            <person name="Clark A.G."/>
            <person name="Ribeiro J.M."/>
            <person name="Wides R."/>
            <person name="Salzberg S.L."/>
            <person name="Loftus B."/>
            <person name="Yandell M."/>
            <person name="Majoros W.H."/>
            <person name="Rusch D.B."/>
            <person name="Lai Z."/>
            <person name="Kraft C.L."/>
            <person name="Abril J.F."/>
            <person name="Anthouard V."/>
            <person name="Arensburger P."/>
            <person name="Atkinson P.W."/>
            <person name="Baden H."/>
            <person name="de Berardinis V."/>
            <person name="Baldwin D."/>
            <person name="Benes V."/>
            <person name="Biedler J."/>
            <person name="Blass C."/>
            <person name="Bolanos R."/>
            <person name="Boscus D."/>
            <person name="Barnstead M."/>
            <person name="Cai S."/>
            <person name="Center A."/>
            <person name="Chaturverdi K."/>
            <person name="Christophides G.K."/>
            <person name="Chrystal M.A."/>
            <person name="Clamp M."/>
            <person name="Cravchik A."/>
            <person name="Curwen V."/>
            <person name="Dana A."/>
            <person name="Delcher A."/>
            <person name="Dew I."/>
            <person name="Evans C.A."/>
            <person name="Flanigan M."/>
            <person name="Grundschober-Freimoser A."/>
            <person name="Friedli L."/>
            <person name="Gu Z."/>
            <person name="Guan P."/>
            <person name="Guigo R."/>
            <person name="Hillenmeyer M.E."/>
            <person name="Hladun S.L."/>
            <person name="Hogan J.R."/>
            <person name="Hong Y.S."/>
            <person name="Hoover J."/>
            <person name="Jaillon O."/>
            <person name="Ke Z."/>
            <person name="Kodira C."/>
            <person name="Kokoza E."/>
            <person name="Koutsos A."/>
            <person name="Letunic I."/>
            <person name="Levitsky A."/>
            <person name="Liang Y."/>
            <person name="Lin J.J."/>
            <person name="Lobo N.F."/>
            <person name="Lopez J.R."/>
            <person name="Malek J.A."/>
            <person name="McIntosh T.C."/>
            <person name="Meister S."/>
            <person name="Miller J."/>
            <person name="Mobarry C."/>
            <person name="Mongin E."/>
            <person name="Murphy S.D."/>
            <person name="O'Brochta D.A."/>
            <person name="Pfannkoch C."/>
            <person name="Qi R."/>
            <person name="Regier M.A."/>
            <person name="Remington K."/>
            <person name="Shao H."/>
            <person name="Sharakhova M.V."/>
            <person name="Sitter C.D."/>
            <person name="Shetty J."/>
            <person name="Smith T.J."/>
            <person name="Strong R."/>
            <person name="Sun J."/>
            <person name="Thomasova D."/>
            <person name="Ton L.Q."/>
            <person name="Topalis P."/>
            <person name="Tu Z."/>
            <person name="Unger M.F."/>
            <person name="Walenz B."/>
            <person name="Wang A."/>
            <person name="Wang J."/>
            <person name="Wang M."/>
            <person name="Wang X."/>
            <person name="Woodford K.J."/>
            <person name="Wortman J.R."/>
            <person name="Wu M."/>
            <person name="Yao A."/>
            <person name="Zdobnov E.M."/>
            <person name="Zhang H."/>
            <person name="Zhao Q."/>
            <person name="Zhao S."/>
            <person name="Zhu S.C."/>
            <person name="Zhimulev I."/>
            <person name="Coluzzi M."/>
            <person name="della Torre A."/>
            <person name="Roth C.W."/>
            <person name="Louis C."/>
            <person name="Kalush F."/>
            <person name="Mural R.J."/>
            <person name="Myers E.W."/>
            <person name="Adams M.D."/>
            <person name="Smith H.O."/>
            <person name="Broder S."/>
            <person name="Gardner M.J."/>
            <person name="Fraser C.M."/>
            <person name="Birney E."/>
            <person name="Bork P."/>
            <person name="Brey P.T."/>
            <person name="Venter J.C."/>
            <person name="Weissenbach J."/>
            <person name="Kafatos F.C."/>
            <person name="Collins F.H."/>
            <person name="Hoffman S.L."/>
        </authorList>
    </citation>
    <scope>NUCLEOTIDE SEQUENCE [LARGE SCALE GENOMIC DNA]</scope>
    <source>
        <strain evidence="2">PEST</strain>
    </source>
</reference>
<organism evidence="2">
    <name type="scientific">Anopheles gambiae</name>
    <name type="common">African malaria mosquito</name>
    <dbReference type="NCBI Taxonomy" id="7165"/>
    <lineage>
        <taxon>Eukaryota</taxon>
        <taxon>Metazoa</taxon>
        <taxon>Ecdysozoa</taxon>
        <taxon>Arthropoda</taxon>
        <taxon>Hexapoda</taxon>
        <taxon>Insecta</taxon>
        <taxon>Pterygota</taxon>
        <taxon>Neoptera</taxon>
        <taxon>Endopterygota</taxon>
        <taxon>Diptera</taxon>
        <taxon>Nematocera</taxon>
        <taxon>Culicoidea</taxon>
        <taxon>Culicidae</taxon>
        <taxon>Anophelinae</taxon>
        <taxon>Anopheles</taxon>
    </lineage>
</organism>
<reference evidence="2" key="4">
    <citation type="journal article" date="2007" name="Genome Biol.">
        <title>Update of the Anopheles gambiae PEST genome assembly.</title>
        <authorList>
            <person name="Sharakhova M.V."/>
            <person name="Hammond M.P."/>
            <person name="Lobo N.F."/>
            <person name="Krzywinski J."/>
            <person name="Unger M.F."/>
            <person name="Hillenmeyer M.E."/>
            <person name="Bruggner R.V."/>
            <person name="Birney E."/>
            <person name="Collins F.H."/>
        </authorList>
    </citation>
    <scope>NUCLEOTIDE SEQUENCE</scope>
    <source>
        <strain evidence="2">PEST</strain>
    </source>
</reference>
<evidence type="ECO:0000256" key="1">
    <source>
        <dbReference type="SAM" id="Phobius"/>
    </source>
</evidence>
<keyword evidence="1" id="KW-0472">Membrane</keyword>
<dbReference type="AlphaFoldDB" id="A0NF50"/>
<keyword evidence="1" id="KW-1133">Transmembrane helix</keyword>
<sequence length="76" mass="8250">PVTVLRAENVSQGRPRAGKERCPRAGVLCELCSNGQCEFWAAKAKRTFPSGSASRIFSSVFFFLFVPPGLCSVGLR</sequence>
<reference evidence="2" key="3">
    <citation type="journal article" date="2004" name="Trends Parasitol.">
        <title>The Anopheles gambiae genome: an update.</title>
        <authorList>
            <person name="Mongin E."/>
            <person name="Louis C."/>
            <person name="Holt R.A."/>
            <person name="Birney E."/>
            <person name="Collins F.H."/>
        </authorList>
    </citation>
    <scope>NUCLEOTIDE SEQUENCE</scope>
    <source>
        <strain evidence="2">PEST</strain>
    </source>
</reference>
<reference evidence="2" key="2">
    <citation type="submission" date="2002-03" db="EMBL/GenBank/DDBJ databases">
        <authorList>
            <consortium name="The Anopheles Genome Sequencing Consortium"/>
        </authorList>
    </citation>
    <scope>NUCLEOTIDE SEQUENCE</scope>
    <source>
        <strain evidence="2">PEST</strain>
    </source>
</reference>
<dbReference type="HOGENOM" id="CLU_2661479_0_0_1"/>
<protein>
    <submittedName>
        <fullName evidence="2">AGAP008128-PA</fullName>
    </submittedName>
</protein>
<dbReference type="PaxDb" id="7165-AGAP008128-PA"/>
<name>A0NF50_ANOGA</name>
<evidence type="ECO:0000313" key="2">
    <source>
        <dbReference type="EMBL" id="EAU76346.1"/>
    </source>
</evidence>
<keyword evidence="1" id="KW-0812">Transmembrane</keyword>
<accession>A0NF50</accession>
<proteinExistence type="predicted"/>
<gene>
    <name evidence="2" type="ORF">AgaP_AGAP008128</name>
</gene>
<feature type="non-terminal residue" evidence="2">
    <location>
        <position position="1"/>
    </location>
</feature>
<dbReference type="EMBL" id="AAAB01008964">
    <property type="protein sequence ID" value="EAU76346.1"/>
    <property type="molecule type" value="Genomic_DNA"/>
</dbReference>
<reference evidence="2" key="5">
    <citation type="submission" date="2011-05" db="EMBL/GenBank/DDBJ databases">
        <authorList>
            <consortium name="VectorBase"/>
        </authorList>
    </citation>
    <scope>NUCLEOTIDE SEQUENCE</scope>
    <source>
        <strain evidence="2">PEST</strain>
    </source>
</reference>
<feature type="transmembrane region" description="Helical" evidence="1">
    <location>
        <begin position="56"/>
        <end position="75"/>
    </location>
</feature>
<comment type="caution">
    <text evidence="2">The sequence shown here is derived from an EMBL/GenBank/DDBJ whole genome shotgun (WGS) entry which is preliminary data.</text>
</comment>